<dbReference type="AlphaFoldDB" id="A0A8D8YCZ6"/>
<feature type="compositionally biased region" description="Polar residues" evidence="2">
    <location>
        <begin position="96"/>
        <end position="110"/>
    </location>
</feature>
<comment type="similarity">
    <text evidence="1">Belongs to the CCDC53 family.</text>
</comment>
<dbReference type="PANTHER" id="PTHR13015">
    <property type="entry name" value="PROTEIN AD-016-RELATED"/>
    <property type="match status" value="1"/>
</dbReference>
<dbReference type="InterPro" id="IPR019309">
    <property type="entry name" value="WASHC3"/>
</dbReference>
<name>A0A8D8YCZ6_9HEMI</name>
<evidence type="ECO:0000256" key="1">
    <source>
        <dbReference type="ARBA" id="ARBA00006290"/>
    </source>
</evidence>
<protein>
    <submittedName>
        <fullName evidence="3">WASH complex subunit CCDC53</fullName>
    </submittedName>
</protein>
<evidence type="ECO:0000313" key="3">
    <source>
        <dbReference type="EMBL" id="CAG6726301.1"/>
    </source>
</evidence>
<dbReference type="PANTHER" id="PTHR13015:SF0">
    <property type="entry name" value="WASH COMPLEX SUBUNIT 3"/>
    <property type="match status" value="1"/>
</dbReference>
<organism evidence="3">
    <name type="scientific">Cacopsylla melanoneura</name>
    <dbReference type="NCBI Taxonomy" id="428564"/>
    <lineage>
        <taxon>Eukaryota</taxon>
        <taxon>Metazoa</taxon>
        <taxon>Ecdysozoa</taxon>
        <taxon>Arthropoda</taxon>
        <taxon>Hexapoda</taxon>
        <taxon>Insecta</taxon>
        <taxon>Pterygota</taxon>
        <taxon>Neoptera</taxon>
        <taxon>Paraneoptera</taxon>
        <taxon>Hemiptera</taxon>
        <taxon>Sternorrhyncha</taxon>
        <taxon>Psylloidea</taxon>
        <taxon>Psyllidae</taxon>
        <taxon>Psyllinae</taxon>
        <taxon>Cacopsylla</taxon>
    </lineage>
</organism>
<reference evidence="3" key="1">
    <citation type="submission" date="2021-05" db="EMBL/GenBank/DDBJ databases">
        <authorList>
            <person name="Alioto T."/>
            <person name="Alioto T."/>
            <person name="Gomez Garrido J."/>
        </authorList>
    </citation>
    <scope>NUCLEOTIDE SEQUENCE</scope>
</reference>
<dbReference type="EMBL" id="HBUF01371356">
    <property type="protein sequence ID" value="CAG6726301.1"/>
    <property type="molecule type" value="Transcribed_RNA"/>
</dbReference>
<dbReference type="GO" id="GO:0030041">
    <property type="term" value="P:actin filament polymerization"/>
    <property type="evidence" value="ECO:0007669"/>
    <property type="project" value="TreeGrafter"/>
</dbReference>
<feature type="region of interest" description="Disordered" evidence="2">
    <location>
        <begin position="81"/>
        <end position="140"/>
    </location>
</feature>
<dbReference type="Pfam" id="PF10152">
    <property type="entry name" value="CCDC53"/>
    <property type="match status" value="1"/>
</dbReference>
<feature type="compositionally biased region" description="Pro residues" evidence="2">
    <location>
        <begin position="81"/>
        <end position="92"/>
    </location>
</feature>
<sequence length="175" mass="19596">MDLSKVPPIQQKRIVEFVNNFVISTVQFLDKFANNCEISLQRLDVKLRKVEAELCILEYKLNSVPALKTTSVPNVVAPAIPQIPDPPNPVPNPNITSLPATPTQEVAQENNPKEENPADTNNSNPHDETDADNKPKEEVPEELKRFYKMIQFGVPVQAVKLKMKAEGFDPELIQS</sequence>
<dbReference type="GO" id="GO:0071203">
    <property type="term" value="C:WASH complex"/>
    <property type="evidence" value="ECO:0007669"/>
    <property type="project" value="InterPro"/>
</dbReference>
<dbReference type="Gene3D" id="1.20.5.110">
    <property type="match status" value="1"/>
</dbReference>
<accession>A0A8D8YCZ6</accession>
<proteinExistence type="inferred from homology"/>
<evidence type="ECO:0000256" key="2">
    <source>
        <dbReference type="SAM" id="MobiDB-lite"/>
    </source>
</evidence>
<feature type="compositionally biased region" description="Basic and acidic residues" evidence="2">
    <location>
        <begin position="125"/>
        <end position="140"/>
    </location>
</feature>
<dbReference type="GO" id="GO:0006887">
    <property type="term" value="P:exocytosis"/>
    <property type="evidence" value="ECO:0007669"/>
    <property type="project" value="TreeGrafter"/>
</dbReference>